<keyword evidence="6" id="KW-0274">FAD</keyword>
<evidence type="ECO:0000256" key="7">
    <source>
        <dbReference type="SAM" id="MobiDB-lite"/>
    </source>
</evidence>
<organism evidence="10 11">
    <name type="scientific">Magnaporthiopsis poae (strain ATCC 64411 / 73-15)</name>
    <name type="common">Kentucky bluegrass fungus</name>
    <name type="synonym">Magnaporthe poae</name>
    <dbReference type="NCBI Taxonomy" id="644358"/>
    <lineage>
        <taxon>Eukaryota</taxon>
        <taxon>Fungi</taxon>
        <taxon>Dikarya</taxon>
        <taxon>Ascomycota</taxon>
        <taxon>Pezizomycotina</taxon>
        <taxon>Sordariomycetes</taxon>
        <taxon>Sordariomycetidae</taxon>
        <taxon>Magnaporthales</taxon>
        <taxon>Magnaporthaceae</taxon>
        <taxon>Magnaporthiopsis</taxon>
    </lineage>
</organism>
<dbReference type="GO" id="GO:0097621">
    <property type="term" value="F:monoamine oxidase activity"/>
    <property type="evidence" value="ECO:0007669"/>
    <property type="project" value="UniProtKB-EC"/>
</dbReference>
<dbReference type="AlphaFoldDB" id="A0A0C4EFN1"/>
<evidence type="ECO:0000256" key="6">
    <source>
        <dbReference type="RuleBase" id="RU362067"/>
    </source>
</evidence>
<evidence type="ECO:0000256" key="2">
    <source>
        <dbReference type="ARBA" id="ARBA00005995"/>
    </source>
</evidence>
<evidence type="ECO:0000259" key="8">
    <source>
        <dbReference type="Pfam" id="PF01593"/>
    </source>
</evidence>
<keyword evidence="3 6" id="KW-0560">Oxidoreductase</keyword>
<evidence type="ECO:0000256" key="4">
    <source>
        <dbReference type="ARBA" id="ARBA00048448"/>
    </source>
</evidence>
<feature type="region of interest" description="Disordered" evidence="7">
    <location>
        <begin position="40"/>
        <end position="63"/>
    </location>
</feature>
<evidence type="ECO:0000256" key="1">
    <source>
        <dbReference type="ARBA" id="ARBA00001974"/>
    </source>
</evidence>
<dbReference type="InterPro" id="IPR036188">
    <property type="entry name" value="FAD/NAD-bd_sf"/>
</dbReference>
<comment type="catalytic activity">
    <reaction evidence="4">
        <text>a secondary aliphatic amine + O2 + H2O = a primary amine + an aldehyde + H2O2</text>
        <dbReference type="Rhea" id="RHEA:26414"/>
        <dbReference type="ChEBI" id="CHEBI:15377"/>
        <dbReference type="ChEBI" id="CHEBI:15379"/>
        <dbReference type="ChEBI" id="CHEBI:16240"/>
        <dbReference type="ChEBI" id="CHEBI:17478"/>
        <dbReference type="ChEBI" id="CHEBI:58855"/>
        <dbReference type="ChEBI" id="CHEBI:65296"/>
        <dbReference type="EC" id="1.4.3.4"/>
    </reaction>
</comment>
<comment type="cofactor">
    <cofactor evidence="1 6">
        <name>FAD</name>
        <dbReference type="ChEBI" id="CHEBI:57692"/>
    </cofactor>
</comment>
<dbReference type="PRINTS" id="PR00757">
    <property type="entry name" value="AMINEOXDASEF"/>
</dbReference>
<proteinExistence type="inferred from homology"/>
<dbReference type="PANTHER" id="PTHR43563:SF1">
    <property type="entry name" value="AMINE OXIDASE [FLAVIN-CONTAINING] B"/>
    <property type="match status" value="1"/>
</dbReference>
<dbReference type="InterPro" id="IPR002937">
    <property type="entry name" value="Amino_oxidase"/>
</dbReference>
<dbReference type="Gene3D" id="3.90.660.10">
    <property type="match status" value="2"/>
</dbReference>
<dbReference type="InterPro" id="IPR001613">
    <property type="entry name" value="Flavin_amine_oxidase"/>
</dbReference>
<evidence type="ECO:0000256" key="3">
    <source>
        <dbReference type="ARBA" id="ARBA00023002"/>
    </source>
</evidence>
<dbReference type="EC" id="1.4.3.-" evidence="6"/>
<dbReference type="EMBL" id="ADBL01002852">
    <property type="status" value="NOT_ANNOTATED_CDS"/>
    <property type="molecule type" value="Genomic_DNA"/>
</dbReference>
<sequence length="550" mass="60237">MRIRRGQVFRSRFSAAFGAGSTKEELGPYNPACPAPLRATNVRAPPPPYPDLVPRNTGHGREKTKMVRSSEGYLWEAASGSVVGLETDAVTPSTPQIQEHYDVVVVGAGFAGLVAARELSADGRLKVLLVDGRDRIGGRTWTAKALGEHFEMGGTWVHWMQPFVYGEIVRYDLQRHLKTSSGAFATERLFRSSSGSITTMPAKDQDSAMRRIADKFFCIDGLSSRELIPYPLDILRQPAPWTKYDHLTVRERLDQVDGESQQDKDVFEAFLSTFGGVSGRELAWTEALRWFALGGHDMDRVVEFAGIYKLGGGGMTMLAKSILNDYSGDVLMGTTIHKIVQDGLRVILTSTNGREIRADRAVCTIPLNALPSIHFDPPLDPTRQEAIQKGHVCSVTKFHVKLASVEPPFYSAADAHSGSCYCFAFSDHNGAEGGGTYAIGFGYGGRLNNHKDRGGIIAEFEEHMRPGAKVCAYLTHDWAADPLSNGSWACWGPGDMSKYLSALQQPHGQVAMANADWANGFRGFIDGAIEQGYLAARHVRHSLRASKSKI</sequence>
<dbReference type="STRING" id="644358.A0A0C4EFN1"/>
<feature type="domain" description="Amine oxidase" evidence="8">
    <location>
        <begin position="110"/>
        <end position="539"/>
    </location>
</feature>
<reference evidence="11" key="2">
    <citation type="submission" date="2010-05" db="EMBL/GenBank/DDBJ databases">
        <title>The genome sequence of Magnaporthe poae strain ATCC 64411.</title>
        <authorList>
            <person name="Ma L.-J."/>
            <person name="Dead R."/>
            <person name="Young S."/>
            <person name="Zeng Q."/>
            <person name="Koehrsen M."/>
            <person name="Alvarado L."/>
            <person name="Berlin A."/>
            <person name="Chapman S.B."/>
            <person name="Chen Z."/>
            <person name="Freedman E."/>
            <person name="Gellesch M."/>
            <person name="Goldberg J."/>
            <person name="Griggs A."/>
            <person name="Gujja S."/>
            <person name="Heilman E.R."/>
            <person name="Heiman D."/>
            <person name="Hepburn T."/>
            <person name="Howarth C."/>
            <person name="Jen D."/>
            <person name="Larson L."/>
            <person name="Mehta T."/>
            <person name="Neiman D."/>
            <person name="Pearson M."/>
            <person name="Roberts A."/>
            <person name="Saif S."/>
            <person name="Shea T."/>
            <person name="Shenoy N."/>
            <person name="Sisk P."/>
            <person name="Stolte C."/>
            <person name="Sykes S."/>
            <person name="Walk T."/>
            <person name="White J."/>
            <person name="Yandava C."/>
            <person name="Haas B."/>
            <person name="Nusbaum C."/>
            <person name="Birren B."/>
        </authorList>
    </citation>
    <scope>NUCLEOTIDE SEQUENCE [LARGE SCALE GENOMIC DNA]</scope>
    <source>
        <strain evidence="11">ATCC 64411 / 73-15</strain>
    </source>
</reference>
<feature type="binding site" evidence="5">
    <location>
        <position position="441"/>
    </location>
    <ligand>
        <name>substrate</name>
    </ligand>
</feature>
<evidence type="ECO:0000313" key="9">
    <source>
        <dbReference type="EMBL" id="KLU92638.1"/>
    </source>
</evidence>
<comment type="similarity">
    <text evidence="2 6">Belongs to the flavin monoamine oxidase family.</text>
</comment>
<dbReference type="SUPFAM" id="SSF51905">
    <property type="entry name" value="FAD/NAD(P)-binding domain"/>
    <property type="match status" value="1"/>
</dbReference>
<dbReference type="VEuPathDB" id="FungiDB:MAPG_11583"/>
<keyword evidence="11" id="KW-1185">Reference proteome</keyword>
<evidence type="ECO:0000313" key="10">
    <source>
        <dbReference type="EnsemblFungi" id="MAPG_11583T0"/>
    </source>
</evidence>
<reference evidence="10" key="5">
    <citation type="submission" date="2015-06" db="UniProtKB">
        <authorList>
            <consortium name="EnsemblFungi"/>
        </authorList>
    </citation>
    <scope>IDENTIFICATION</scope>
    <source>
        <strain evidence="10">ATCC 64411</strain>
    </source>
</reference>
<dbReference type="Pfam" id="PF01593">
    <property type="entry name" value="Amino_oxidase"/>
    <property type="match status" value="1"/>
</dbReference>
<evidence type="ECO:0000313" key="11">
    <source>
        <dbReference type="Proteomes" id="UP000011715"/>
    </source>
</evidence>
<dbReference type="OMA" id="CFAFSDH"/>
<protein>
    <recommendedName>
        <fullName evidence="6">Amine oxidase</fullName>
        <ecNumber evidence="6">1.4.3.-</ecNumber>
    </recommendedName>
</protein>
<dbReference type="PANTHER" id="PTHR43563">
    <property type="entry name" value="AMINE OXIDASE"/>
    <property type="match status" value="1"/>
</dbReference>
<accession>A0A0C4EFN1</accession>
<dbReference type="Proteomes" id="UP000011715">
    <property type="component" value="Unassembled WGS sequence"/>
</dbReference>
<dbReference type="Gene3D" id="3.50.50.60">
    <property type="entry name" value="FAD/NAD(P)-binding domain"/>
    <property type="match status" value="2"/>
</dbReference>
<keyword evidence="6" id="KW-0285">Flavoprotein</keyword>
<name>A0A0C4EFN1_MAGP6</name>
<reference evidence="10" key="4">
    <citation type="journal article" date="2015" name="G3 (Bethesda)">
        <title>Genome sequences of three phytopathogenic species of the Magnaporthaceae family of fungi.</title>
        <authorList>
            <person name="Okagaki L.H."/>
            <person name="Nunes C.C."/>
            <person name="Sailsbery J."/>
            <person name="Clay B."/>
            <person name="Brown D."/>
            <person name="John T."/>
            <person name="Oh Y."/>
            <person name="Young N."/>
            <person name="Fitzgerald M."/>
            <person name="Haas B.J."/>
            <person name="Zeng Q."/>
            <person name="Young S."/>
            <person name="Adiconis X."/>
            <person name="Fan L."/>
            <person name="Levin J.Z."/>
            <person name="Mitchell T.K."/>
            <person name="Okubara P.A."/>
            <person name="Farman M.L."/>
            <person name="Kohn L.M."/>
            <person name="Birren B."/>
            <person name="Ma L.-J."/>
            <person name="Dean R.A."/>
        </authorList>
    </citation>
    <scope>NUCLEOTIDE SEQUENCE</scope>
    <source>
        <strain evidence="10">ATCC 64411 / 73-15</strain>
    </source>
</reference>
<dbReference type="EnsemblFungi" id="MAPG_11583T0">
    <property type="protein sequence ID" value="MAPG_11583T0"/>
    <property type="gene ID" value="MAPG_11583"/>
</dbReference>
<dbReference type="eggNOG" id="KOG0029">
    <property type="taxonomic scope" value="Eukaryota"/>
</dbReference>
<dbReference type="InterPro" id="IPR050703">
    <property type="entry name" value="Flavin_MAO"/>
</dbReference>
<reference evidence="9" key="3">
    <citation type="submission" date="2011-03" db="EMBL/GenBank/DDBJ databases">
        <title>Annotation of Magnaporthe poae ATCC 64411.</title>
        <authorList>
            <person name="Ma L.-J."/>
            <person name="Dead R."/>
            <person name="Young S.K."/>
            <person name="Zeng Q."/>
            <person name="Gargeya S."/>
            <person name="Fitzgerald M."/>
            <person name="Haas B."/>
            <person name="Abouelleil A."/>
            <person name="Alvarado L."/>
            <person name="Arachchi H.M."/>
            <person name="Berlin A."/>
            <person name="Brown A."/>
            <person name="Chapman S.B."/>
            <person name="Chen Z."/>
            <person name="Dunbar C."/>
            <person name="Freedman E."/>
            <person name="Gearin G."/>
            <person name="Gellesch M."/>
            <person name="Goldberg J."/>
            <person name="Griggs A."/>
            <person name="Gujja S."/>
            <person name="Heiman D."/>
            <person name="Howarth C."/>
            <person name="Larson L."/>
            <person name="Lui A."/>
            <person name="MacDonald P.J.P."/>
            <person name="Mehta T."/>
            <person name="Montmayeur A."/>
            <person name="Murphy C."/>
            <person name="Neiman D."/>
            <person name="Pearson M."/>
            <person name="Priest M."/>
            <person name="Roberts A."/>
            <person name="Saif S."/>
            <person name="Shea T."/>
            <person name="Shenoy N."/>
            <person name="Sisk P."/>
            <person name="Stolte C."/>
            <person name="Sykes S."/>
            <person name="Yandava C."/>
            <person name="Wortman J."/>
            <person name="Nusbaum C."/>
            <person name="Birren B."/>
        </authorList>
    </citation>
    <scope>NUCLEOTIDE SEQUENCE</scope>
    <source>
        <strain evidence="9">ATCC 64411</strain>
    </source>
</reference>
<gene>
    <name evidence="9" type="ORF">MAPG_11583</name>
</gene>
<dbReference type="OrthoDB" id="7777654at2759"/>
<dbReference type="EMBL" id="GL876982">
    <property type="protein sequence ID" value="KLU92638.1"/>
    <property type="molecule type" value="Genomic_DNA"/>
</dbReference>
<evidence type="ECO:0000256" key="5">
    <source>
        <dbReference type="PIRSR" id="PIRSR601613-1"/>
    </source>
</evidence>
<reference evidence="9" key="1">
    <citation type="submission" date="2010-05" db="EMBL/GenBank/DDBJ databases">
        <title>The Genome Sequence of Magnaporthe poae strain ATCC 64411.</title>
        <authorList>
            <consortium name="The Broad Institute Genome Sequencing Platform"/>
            <consortium name="Broad Institute Genome Sequencing Center for Infectious Disease"/>
            <person name="Ma L.-J."/>
            <person name="Dead R."/>
            <person name="Young S."/>
            <person name="Zeng Q."/>
            <person name="Koehrsen M."/>
            <person name="Alvarado L."/>
            <person name="Berlin A."/>
            <person name="Chapman S.B."/>
            <person name="Chen Z."/>
            <person name="Freedman E."/>
            <person name="Gellesch M."/>
            <person name="Goldberg J."/>
            <person name="Griggs A."/>
            <person name="Gujja S."/>
            <person name="Heilman E.R."/>
            <person name="Heiman D."/>
            <person name="Hepburn T."/>
            <person name="Howarth C."/>
            <person name="Jen D."/>
            <person name="Larson L."/>
            <person name="Mehta T."/>
            <person name="Neiman D."/>
            <person name="Pearson M."/>
            <person name="Roberts A."/>
            <person name="Saif S."/>
            <person name="Shea T."/>
            <person name="Shenoy N."/>
            <person name="Sisk P."/>
            <person name="Stolte C."/>
            <person name="Sykes S."/>
            <person name="Walk T."/>
            <person name="White J."/>
            <person name="Yandava C."/>
            <person name="Haas B."/>
            <person name="Nusbaum C."/>
            <person name="Birren B."/>
        </authorList>
    </citation>
    <scope>NUCLEOTIDE SEQUENCE</scope>
    <source>
        <strain evidence="9">ATCC 64411</strain>
    </source>
</reference>